<dbReference type="Proteomes" id="UP001642484">
    <property type="component" value="Unassembled WGS sequence"/>
</dbReference>
<accession>A0ABP0RWP9</accession>
<gene>
    <name evidence="2" type="ORF">CCMP2556_LOCUS48721</name>
</gene>
<name>A0ABP0RWP9_9DINO</name>
<protein>
    <submittedName>
        <fullName evidence="2">Uncharacterized protein</fullName>
    </submittedName>
</protein>
<evidence type="ECO:0000256" key="1">
    <source>
        <dbReference type="SAM" id="MobiDB-lite"/>
    </source>
</evidence>
<reference evidence="2 3" key="1">
    <citation type="submission" date="2024-02" db="EMBL/GenBank/DDBJ databases">
        <authorList>
            <person name="Chen Y."/>
            <person name="Shah S."/>
            <person name="Dougan E. K."/>
            <person name="Thang M."/>
            <person name="Chan C."/>
        </authorList>
    </citation>
    <scope>NUCLEOTIDE SEQUENCE [LARGE SCALE GENOMIC DNA]</scope>
</reference>
<evidence type="ECO:0000313" key="3">
    <source>
        <dbReference type="Proteomes" id="UP001642484"/>
    </source>
</evidence>
<keyword evidence="3" id="KW-1185">Reference proteome</keyword>
<dbReference type="EMBL" id="CAXAMN010026539">
    <property type="protein sequence ID" value="CAK9103840.1"/>
    <property type="molecule type" value="Genomic_DNA"/>
</dbReference>
<evidence type="ECO:0000313" key="2">
    <source>
        <dbReference type="EMBL" id="CAK9103840.1"/>
    </source>
</evidence>
<organism evidence="2 3">
    <name type="scientific">Durusdinium trenchii</name>
    <dbReference type="NCBI Taxonomy" id="1381693"/>
    <lineage>
        <taxon>Eukaryota</taxon>
        <taxon>Sar</taxon>
        <taxon>Alveolata</taxon>
        <taxon>Dinophyceae</taxon>
        <taxon>Suessiales</taxon>
        <taxon>Symbiodiniaceae</taxon>
        <taxon>Durusdinium</taxon>
    </lineage>
</organism>
<comment type="caution">
    <text evidence="2">The sequence shown here is derived from an EMBL/GenBank/DDBJ whole genome shotgun (WGS) entry which is preliminary data.</text>
</comment>
<feature type="compositionally biased region" description="Pro residues" evidence="1">
    <location>
        <begin position="104"/>
        <end position="116"/>
    </location>
</feature>
<sequence>MKLQNLKAKRAKNLRFWQHKPRDHSFNWLQLALRLPKQLLSCWQHPPGGTLVLVLLLSFSSKPSMESSPIRQFSSAPAVISLKEETPTPQSRTPVPQKLQASNPPSPKPAPKPQPEVPWARGLADSAASTLRSIADGLPGAEKIVEAKLPVAQSAIADASQWASGVNLENAPEKVEKDVLPFAGRAAEEALRLGLKAGAGGLDFVGENLPAAQQAVGSAVDTGLPYAQSALREVASNARRLAAEGIELDSSNPYAQSAASALPEVLKVTASVLDAAADAAPGVKSVLGYAASAVTPVAQAALSTASDLVIDASNVPSSTVEKTLNEAAGAVVDTARSAAKAVDLVKTTPAADSALQLLTSQVSAQQAPQGTE</sequence>
<feature type="region of interest" description="Disordered" evidence="1">
    <location>
        <begin position="84"/>
        <end position="119"/>
    </location>
</feature>
<proteinExistence type="predicted"/>